<proteinExistence type="predicted"/>
<evidence type="ECO:0000313" key="1">
    <source>
        <dbReference type="EMBL" id="VAW91469.1"/>
    </source>
</evidence>
<sequence length="34" mass="3993">MQNVAETIIILLYRISIALRINNFKVGTLQKFDR</sequence>
<organism evidence="1">
    <name type="scientific">hydrothermal vent metagenome</name>
    <dbReference type="NCBI Taxonomy" id="652676"/>
    <lineage>
        <taxon>unclassified sequences</taxon>
        <taxon>metagenomes</taxon>
        <taxon>ecological metagenomes</taxon>
    </lineage>
</organism>
<protein>
    <submittedName>
        <fullName evidence="1">Uncharacterized protein</fullName>
    </submittedName>
</protein>
<dbReference type="AlphaFoldDB" id="A0A3B0ZZT4"/>
<gene>
    <name evidence="1" type="ORF">MNBD_GAMMA22-2737</name>
</gene>
<reference evidence="1" key="1">
    <citation type="submission" date="2018-06" db="EMBL/GenBank/DDBJ databases">
        <authorList>
            <person name="Zhirakovskaya E."/>
        </authorList>
    </citation>
    <scope>NUCLEOTIDE SEQUENCE</scope>
</reference>
<dbReference type="EMBL" id="UOFS01000006">
    <property type="protein sequence ID" value="VAW91469.1"/>
    <property type="molecule type" value="Genomic_DNA"/>
</dbReference>
<accession>A0A3B0ZZT4</accession>
<name>A0A3B0ZZT4_9ZZZZ</name>